<keyword evidence="3" id="KW-1185">Reference proteome</keyword>
<feature type="region of interest" description="Disordered" evidence="1">
    <location>
        <begin position="155"/>
        <end position="184"/>
    </location>
</feature>
<reference evidence="2 3" key="1">
    <citation type="submission" date="2019-05" db="EMBL/GenBank/DDBJ databases">
        <title>Another draft genome of Portunus trituberculatus and its Hox gene families provides insights of decapod evolution.</title>
        <authorList>
            <person name="Jeong J.-H."/>
            <person name="Song I."/>
            <person name="Kim S."/>
            <person name="Choi T."/>
            <person name="Kim D."/>
            <person name="Ryu S."/>
            <person name="Kim W."/>
        </authorList>
    </citation>
    <scope>NUCLEOTIDE SEQUENCE [LARGE SCALE GENOMIC DNA]</scope>
    <source>
        <tissue evidence="2">Muscle</tissue>
    </source>
</reference>
<feature type="compositionally biased region" description="Basic and acidic residues" evidence="1">
    <location>
        <begin position="1"/>
        <end position="23"/>
    </location>
</feature>
<feature type="region of interest" description="Disordered" evidence="1">
    <location>
        <begin position="1"/>
        <end position="62"/>
    </location>
</feature>
<evidence type="ECO:0000256" key="1">
    <source>
        <dbReference type="SAM" id="MobiDB-lite"/>
    </source>
</evidence>
<dbReference type="Proteomes" id="UP000324222">
    <property type="component" value="Unassembled WGS sequence"/>
</dbReference>
<organism evidence="2 3">
    <name type="scientific">Portunus trituberculatus</name>
    <name type="common">Swimming crab</name>
    <name type="synonym">Neptunus trituberculatus</name>
    <dbReference type="NCBI Taxonomy" id="210409"/>
    <lineage>
        <taxon>Eukaryota</taxon>
        <taxon>Metazoa</taxon>
        <taxon>Ecdysozoa</taxon>
        <taxon>Arthropoda</taxon>
        <taxon>Crustacea</taxon>
        <taxon>Multicrustacea</taxon>
        <taxon>Malacostraca</taxon>
        <taxon>Eumalacostraca</taxon>
        <taxon>Eucarida</taxon>
        <taxon>Decapoda</taxon>
        <taxon>Pleocyemata</taxon>
        <taxon>Brachyura</taxon>
        <taxon>Eubrachyura</taxon>
        <taxon>Portunoidea</taxon>
        <taxon>Portunidae</taxon>
        <taxon>Portuninae</taxon>
        <taxon>Portunus</taxon>
    </lineage>
</organism>
<evidence type="ECO:0000313" key="3">
    <source>
        <dbReference type="Proteomes" id="UP000324222"/>
    </source>
</evidence>
<evidence type="ECO:0000313" key="2">
    <source>
        <dbReference type="EMBL" id="MPC66370.1"/>
    </source>
</evidence>
<dbReference type="AlphaFoldDB" id="A0A5B7H2Q5"/>
<sequence length="218" mass="24214">MHERETKGNIASEEHEGNNHDDVVENQEDEEENIQTDAGEPTVLDGGLHEDLHTQPLPSPKPTLEAKVKSLAGKSKKRVAPQQTASAKLMEYLISKQENQTASTSPHPVDAFLAGIAPTLKTLTPYYLNVAKSEIFATVQKYEMQMLINQQSFERLPEPSASTSSTSTPHPSPQPVQEHTTVTYGDQQQKLSTYTISSKQRQSFAKLFFNFSGFLTLQ</sequence>
<comment type="caution">
    <text evidence="2">The sequence shown here is derived from an EMBL/GenBank/DDBJ whole genome shotgun (WGS) entry which is preliminary data.</text>
</comment>
<feature type="compositionally biased region" description="Acidic residues" evidence="1">
    <location>
        <begin position="24"/>
        <end position="34"/>
    </location>
</feature>
<feature type="compositionally biased region" description="Low complexity" evidence="1">
    <location>
        <begin position="158"/>
        <end position="169"/>
    </location>
</feature>
<dbReference type="EMBL" id="VSRR010024664">
    <property type="protein sequence ID" value="MPC66370.1"/>
    <property type="molecule type" value="Genomic_DNA"/>
</dbReference>
<gene>
    <name evidence="2" type="ORF">E2C01_060517</name>
</gene>
<proteinExistence type="predicted"/>
<name>A0A5B7H2Q5_PORTR</name>
<protein>
    <submittedName>
        <fullName evidence="2">Uncharacterized protein</fullName>
    </submittedName>
</protein>
<accession>A0A5B7H2Q5</accession>